<proteinExistence type="predicted"/>
<dbReference type="InterPro" id="IPR016181">
    <property type="entry name" value="Acyl_CoA_acyltransferase"/>
</dbReference>
<dbReference type="EMBL" id="JBHUFV010000084">
    <property type="protein sequence ID" value="MFD1939578.1"/>
    <property type="molecule type" value="Genomic_DNA"/>
</dbReference>
<dbReference type="RefSeq" id="WP_379581994.1">
    <property type="nucleotide sequence ID" value="NZ_JBHUFV010000084.1"/>
</dbReference>
<feature type="domain" description="N-acetyltransferase" evidence="1">
    <location>
        <begin position="10"/>
        <end position="168"/>
    </location>
</feature>
<organism evidence="2 3">
    <name type="scientific">Nonomuraea mangrovi</name>
    <dbReference type="NCBI Taxonomy" id="2316207"/>
    <lineage>
        <taxon>Bacteria</taxon>
        <taxon>Bacillati</taxon>
        <taxon>Actinomycetota</taxon>
        <taxon>Actinomycetes</taxon>
        <taxon>Streptosporangiales</taxon>
        <taxon>Streptosporangiaceae</taxon>
        <taxon>Nonomuraea</taxon>
    </lineage>
</organism>
<dbReference type="Proteomes" id="UP001597368">
    <property type="component" value="Unassembled WGS sequence"/>
</dbReference>
<name>A0ABW4TC24_9ACTN</name>
<keyword evidence="2" id="KW-0808">Transferase</keyword>
<reference evidence="3" key="1">
    <citation type="journal article" date="2019" name="Int. J. Syst. Evol. Microbiol.">
        <title>The Global Catalogue of Microorganisms (GCM) 10K type strain sequencing project: providing services to taxonomists for standard genome sequencing and annotation.</title>
        <authorList>
            <consortium name="The Broad Institute Genomics Platform"/>
            <consortium name="The Broad Institute Genome Sequencing Center for Infectious Disease"/>
            <person name="Wu L."/>
            <person name="Ma J."/>
        </authorList>
    </citation>
    <scope>NUCLEOTIDE SEQUENCE [LARGE SCALE GENOMIC DNA]</scope>
    <source>
        <strain evidence="3">ICMP 6774ER</strain>
    </source>
</reference>
<gene>
    <name evidence="2" type="ORF">ACFSKW_49770</name>
</gene>
<keyword evidence="2" id="KW-0012">Acyltransferase</keyword>
<sequence>MPIPGPTERLAFREMTADDLDDMAAMLGDPEVMRYYPAPKTREEAGSWIEWNQRLYREYGHGLWLLTLRDTGEFAGNCGLTPQKVGNDIHIEVGYQLPARLHGQGLATEAATACRDFARDVLGLDQLIAIINPNNVPSQRVAEKIDLTFERMADVHGRQCRIYAGPIG</sequence>
<accession>A0ABW4TC24</accession>
<dbReference type="InterPro" id="IPR051531">
    <property type="entry name" value="N-acetyltransferase"/>
</dbReference>
<dbReference type="PANTHER" id="PTHR43792:SF1">
    <property type="entry name" value="N-ACETYLTRANSFERASE DOMAIN-CONTAINING PROTEIN"/>
    <property type="match status" value="1"/>
</dbReference>
<evidence type="ECO:0000313" key="3">
    <source>
        <dbReference type="Proteomes" id="UP001597368"/>
    </source>
</evidence>
<dbReference type="GO" id="GO:0016746">
    <property type="term" value="F:acyltransferase activity"/>
    <property type="evidence" value="ECO:0007669"/>
    <property type="project" value="UniProtKB-KW"/>
</dbReference>
<dbReference type="SUPFAM" id="SSF55729">
    <property type="entry name" value="Acyl-CoA N-acyltransferases (Nat)"/>
    <property type="match status" value="1"/>
</dbReference>
<evidence type="ECO:0000313" key="2">
    <source>
        <dbReference type="EMBL" id="MFD1939578.1"/>
    </source>
</evidence>
<keyword evidence="3" id="KW-1185">Reference proteome</keyword>
<dbReference type="PROSITE" id="PS51186">
    <property type="entry name" value="GNAT"/>
    <property type="match status" value="1"/>
</dbReference>
<dbReference type="Gene3D" id="3.40.630.30">
    <property type="match status" value="1"/>
</dbReference>
<evidence type="ECO:0000259" key="1">
    <source>
        <dbReference type="PROSITE" id="PS51186"/>
    </source>
</evidence>
<dbReference type="PANTHER" id="PTHR43792">
    <property type="entry name" value="GNAT FAMILY, PUTATIVE (AFU_ORTHOLOGUE AFUA_3G00765)-RELATED-RELATED"/>
    <property type="match status" value="1"/>
</dbReference>
<protein>
    <submittedName>
        <fullName evidence="2">GNAT family N-acetyltransferase</fullName>
        <ecNumber evidence="2">2.3.-.-</ecNumber>
    </submittedName>
</protein>
<comment type="caution">
    <text evidence="2">The sequence shown here is derived from an EMBL/GenBank/DDBJ whole genome shotgun (WGS) entry which is preliminary data.</text>
</comment>
<dbReference type="InterPro" id="IPR000182">
    <property type="entry name" value="GNAT_dom"/>
</dbReference>
<dbReference type="EC" id="2.3.-.-" evidence="2"/>
<dbReference type="Pfam" id="PF13302">
    <property type="entry name" value="Acetyltransf_3"/>
    <property type="match status" value="1"/>
</dbReference>